<proteinExistence type="predicted"/>
<evidence type="ECO:0000256" key="1">
    <source>
        <dbReference type="SAM" id="SignalP"/>
    </source>
</evidence>
<reference evidence="2" key="1">
    <citation type="submission" date="2020-03" db="EMBL/GenBank/DDBJ databases">
        <title>Psychroflexus Maritimus sp. nov., isolate from marine sediment.</title>
        <authorList>
            <person name="Zhong Y.-L."/>
        </authorList>
    </citation>
    <scope>NUCLEOTIDE SEQUENCE</scope>
    <source>
        <strain evidence="2">C1</strain>
    </source>
</reference>
<sequence>MKKNPNMFKSNFLIFTLILAAFFFSSCDDDFTETGAGLINSIDLPPLMEIDEVISYTESIGAVQANNVSNFYIGDFSDPVFGERNYAILSQLELSRTNPDFDGFVELDSAILSLPLYSRLVAENEFAIDSVVGDANTNFVVKVFKSNQFLRNVDPGPDGEFDQFQLYFNNQLNDFLPNIEATPIAVSESLNLEELSQQQFLLEQENDSITEETPINPQIRIKIPNEFIQEQIIDKAGGPELVSNSAFKNYFRGLFFQLESSEGDVLLGLNMNSEDAGIRIFYKTEVELPPNPETGSGEESEILEDELDLLIEGISLGLTNDENDLSLSEQDTINGEETTYLRGGAGFATVVELFTGEDSNGDGVSDQLEDLRNRDIMVNEANLIFYIDEEIAPSNSNRPRRIMIYDIDNNEVFADYNNDPTFSEASSVSLVSHLGPLSEDEEGNLFYRIRITDYLNELINENRDSVKIGVVVSDNVNQTSALEVKDTQLELFDEILSSSAGSIRGTVLHGSNSPNEQKKLKLQIQLTELTN</sequence>
<evidence type="ECO:0000313" key="3">
    <source>
        <dbReference type="Proteomes" id="UP000643701"/>
    </source>
</evidence>
<comment type="caution">
    <text evidence="2">The sequence shown here is derived from an EMBL/GenBank/DDBJ whole genome shotgun (WGS) entry which is preliminary data.</text>
</comment>
<evidence type="ECO:0000313" key="2">
    <source>
        <dbReference type="EMBL" id="NGZ89211.1"/>
    </source>
</evidence>
<dbReference type="Proteomes" id="UP000643701">
    <property type="component" value="Unassembled WGS sequence"/>
</dbReference>
<keyword evidence="3" id="KW-1185">Reference proteome</keyword>
<name>A0A967E5Z2_9FLAO</name>
<accession>A0A967E5Z2</accession>
<dbReference type="RefSeq" id="WP_166399478.1">
    <property type="nucleotide sequence ID" value="NZ_JAANAS010000033.1"/>
</dbReference>
<dbReference type="AlphaFoldDB" id="A0A967E5Z2"/>
<feature type="signal peptide" evidence="1">
    <location>
        <begin position="1"/>
        <end position="28"/>
    </location>
</feature>
<dbReference type="Pfam" id="PF14092">
    <property type="entry name" value="DUF4270"/>
    <property type="match status" value="1"/>
</dbReference>
<keyword evidence="1" id="KW-0732">Signal</keyword>
<protein>
    <submittedName>
        <fullName evidence="2">DUF4270 domain-containing protein</fullName>
    </submittedName>
</protein>
<dbReference type="PROSITE" id="PS51257">
    <property type="entry name" value="PROKAR_LIPOPROTEIN"/>
    <property type="match status" value="1"/>
</dbReference>
<dbReference type="EMBL" id="JAANAS010000033">
    <property type="protein sequence ID" value="NGZ89211.1"/>
    <property type="molecule type" value="Genomic_DNA"/>
</dbReference>
<dbReference type="InterPro" id="IPR025366">
    <property type="entry name" value="DUF4270"/>
</dbReference>
<organism evidence="2 3">
    <name type="scientific">Psychroflexus maritimus</name>
    <dbReference type="NCBI Taxonomy" id="2714865"/>
    <lineage>
        <taxon>Bacteria</taxon>
        <taxon>Pseudomonadati</taxon>
        <taxon>Bacteroidota</taxon>
        <taxon>Flavobacteriia</taxon>
        <taxon>Flavobacteriales</taxon>
        <taxon>Flavobacteriaceae</taxon>
        <taxon>Psychroflexus</taxon>
    </lineage>
</organism>
<feature type="chain" id="PRO_5037478025" evidence="1">
    <location>
        <begin position="29"/>
        <end position="531"/>
    </location>
</feature>
<gene>
    <name evidence="2" type="ORF">G7034_02985</name>
</gene>